<dbReference type="OrthoDB" id="26679at2759"/>
<evidence type="ECO:0000313" key="1">
    <source>
        <dbReference type="EMBL" id="KAG0459625.1"/>
    </source>
</evidence>
<reference evidence="1 2" key="1">
    <citation type="journal article" date="2020" name="Nat. Food">
        <title>A phased Vanilla planifolia genome enables genetic improvement of flavour and production.</title>
        <authorList>
            <person name="Hasing T."/>
            <person name="Tang H."/>
            <person name="Brym M."/>
            <person name="Khazi F."/>
            <person name="Huang T."/>
            <person name="Chambers A.H."/>
        </authorList>
    </citation>
    <scope>NUCLEOTIDE SEQUENCE [LARGE SCALE GENOMIC DNA]</scope>
    <source>
        <tissue evidence="1">Leaf</tissue>
    </source>
</reference>
<dbReference type="Proteomes" id="UP000639772">
    <property type="component" value="Chromosome 12"/>
</dbReference>
<accession>A0A835UFZ5</accession>
<name>A0A835UFZ5_VANPL</name>
<protein>
    <submittedName>
        <fullName evidence="1">Uncharacterized protein</fullName>
    </submittedName>
</protein>
<sequence length="102" mass="11638">MAKQAVYEKGTRNEIEDFIYDICDVNGDGILLRHKKVYEILMQTPKSRCDLEAVLDSIRDTVFHHKCSQSSLSTYQVVMEVFLSTANFSQKVEGMSENSLGR</sequence>
<dbReference type="EMBL" id="JADCNM010000012">
    <property type="protein sequence ID" value="KAG0459625.1"/>
    <property type="molecule type" value="Genomic_DNA"/>
</dbReference>
<proteinExistence type="predicted"/>
<comment type="caution">
    <text evidence="1">The sequence shown here is derived from an EMBL/GenBank/DDBJ whole genome shotgun (WGS) entry which is preliminary data.</text>
</comment>
<organism evidence="1 2">
    <name type="scientific">Vanilla planifolia</name>
    <name type="common">Vanilla</name>
    <dbReference type="NCBI Taxonomy" id="51239"/>
    <lineage>
        <taxon>Eukaryota</taxon>
        <taxon>Viridiplantae</taxon>
        <taxon>Streptophyta</taxon>
        <taxon>Embryophyta</taxon>
        <taxon>Tracheophyta</taxon>
        <taxon>Spermatophyta</taxon>
        <taxon>Magnoliopsida</taxon>
        <taxon>Liliopsida</taxon>
        <taxon>Asparagales</taxon>
        <taxon>Orchidaceae</taxon>
        <taxon>Vanilloideae</taxon>
        <taxon>Vanilleae</taxon>
        <taxon>Vanilla</taxon>
    </lineage>
</organism>
<evidence type="ECO:0000313" key="2">
    <source>
        <dbReference type="Proteomes" id="UP000639772"/>
    </source>
</evidence>
<gene>
    <name evidence="1" type="ORF">HPP92_022753</name>
</gene>
<dbReference type="AlphaFoldDB" id="A0A835UFZ5"/>